<dbReference type="Proteomes" id="UP000053664">
    <property type="component" value="Unassembled WGS sequence"/>
</dbReference>
<dbReference type="RefSeq" id="XP_007881565.1">
    <property type="nucleotide sequence ID" value="XM_007883374.1"/>
</dbReference>
<feature type="region of interest" description="Disordered" evidence="13">
    <location>
        <begin position="35"/>
        <end position="54"/>
    </location>
</feature>
<keyword evidence="6" id="KW-0479">Metal-binding</keyword>
<sequence length="544" mass="60764">MAAPQRMSGDPTPEALLAVLDAAGTIADSRLIAPDVQITADPTPSEQDPAKRAEANESIFKERARWQLALSDVLKSLLSKEMVTSEKLEEQTSSPLPNGFALLAQGSPEIRLVKALPDEEGVGKSMAELKELLGADVLRDGQSNAFRNKWARKLPDGTFGRTELTLGKADGELRDEIREQLDEVLKTGTVAGGAGGSGSDEKKLAELRKRKLVATRKLVYFSIAKGPQFATTIQKLETDLSFEMLQSGSWKTAPFKRYNFDAEGAVPASGALHPLLKVREEFRNIFFEMGFTEMPTNRFVESSFWCFDSLFVPQQHPARDVQDTFFIRDPAYAEEIPEDYLERVTRVHQEGGFGSLGYRYPFDRKVTERLVLRTHTTAVSSAMLYKIANQPGGFRPAKLFSIDRVFRNEAVDATHLAEFHQVEGVVADYNITLGDLIGFMEIFFKKMGVTDLRFKPAYNPYTEPSLEIFSYHKGLKRWVEVGNSGMFRPEMLRPMGLPDGVNVLGWGLSLERPTMIRYAVKDIRELVGHKVPISSVEKAPATRF</sequence>
<keyword evidence="11" id="KW-0030">Aminoacyl-tRNA synthetase</keyword>
<evidence type="ECO:0000256" key="10">
    <source>
        <dbReference type="ARBA" id="ARBA00022917"/>
    </source>
</evidence>
<keyword evidence="8" id="KW-0067">ATP-binding</keyword>
<evidence type="ECO:0000256" key="6">
    <source>
        <dbReference type="ARBA" id="ARBA00022723"/>
    </source>
</evidence>
<keyword evidence="5" id="KW-0436">Ligase</keyword>
<dbReference type="EC" id="6.1.1.20" evidence="3"/>
<proteinExistence type="inferred from homology"/>
<comment type="subcellular location">
    <subcellularLocation>
        <location evidence="1">Cytoplasm</location>
    </subcellularLocation>
</comment>
<dbReference type="KEGG" id="pfp:PFL1_05836"/>
<dbReference type="HOGENOM" id="CLU_025086_2_2_1"/>
<dbReference type="InterPro" id="IPR002319">
    <property type="entry name" value="Phenylalanyl-tRNA_Synthase"/>
</dbReference>
<dbReference type="Gene3D" id="3.30.930.10">
    <property type="entry name" value="Bira Bifunctional Protein, Domain 2"/>
    <property type="match status" value="1"/>
</dbReference>
<dbReference type="Pfam" id="PF18553">
    <property type="entry name" value="PheRS_DBD3"/>
    <property type="match status" value="1"/>
</dbReference>
<dbReference type="GO" id="GO:0006432">
    <property type="term" value="P:phenylalanyl-tRNA aminoacylation"/>
    <property type="evidence" value="ECO:0007669"/>
    <property type="project" value="InterPro"/>
</dbReference>
<dbReference type="GO" id="GO:0000049">
    <property type="term" value="F:tRNA binding"/>
    <property type="evidence" value="ECO:0007669"/>
    <property type="project" value="InterPro"/>
</dbReference>
<dbReference type="GO" id="GO:0004826">
    <property type="term" value="F:phenylalanine-tRNA ligase activity"/>
    <property type="evidence" value="ECO:0007669"/>
    <property type="project" value="UniProtKB-EC"/>
</dbReference>
<dbReference type="Gene3D" id="3.30.1370.240">
    <property type="match status" value="1"/>
</dbReference>
<dbReference type="FunFam" id="3.30.930.10:FF:000028">
    <property type="entry name" value="Phenylalanyl-tRNA synthetase alpha chain"/>
    <property type="match status" value="1"/>
</dbReference>
<dbReference type="InterPro" id="IPR006195">
    <property type="entry name" value="aa-tRNA-synth_II"/>
</dbReference>
<dbReference type="GO" id="GO:0005524">
    <property type="term" value="F:ATP binding"/>
    <property type="evidence" value="ECO:0007669"/>
    <property type="project" value="UniProtKB-KW"/>
</dbReference>
<evidence type="ECO:0000256" key="1">
    <source>
        <dbReference type="ARBA" id="ARBA00004496"/>
    </source>
</evidence>
<evidence type="ECO:0000313" key="15">
    <source>
        <dbReference type="EMBL" id="EPQ26514.1"/>
    </source>
</evidence>
<dbReference type="PROSITE" id="PS50862">
    <property type="entry name" value="AA_TRNA_LIGASE_II"/>
    <property type="match status" value="1"/>
</dbReference>
<dbReference type="OrthoDB" id="238316at2759"/>
<evidence type="ECO:0000256" key="13">
    <source>
        <dbReference type="SAM" id="MobiDB-lite"/>
    </source>
</evidence>
<evidence type="ECO:0000256" key="8">
    <source>
        <dbReference type="ARBA" id="ARBA00022840"/>
    </source>
</evidence>
<dbReference type="Pfam" id="PF01409">
    <property type="entry name" value="tRNA-synt_2d"/>
    <property type="match status" value="1"/>
</dbReference>
<dbReference type="Gene3D" id="1.10.10.2320">
    <property type="match status" value="1"/>
</dbReference>
<dbReference type="NCBIfam" id="TIGR00468">
    <property type="entry name" value="pheS"/>
    <property type="match status" value="1"/>
</dbReference>
<evidence type="ECO:0000313" key="16">
    <source>
        <dbReference type="Proteomes" id="UP000053664"/>
    </source>
</evidence>
<evidence type="ECO:0000256" key="7">
    <source>
        <dbReference type="ARBA" id="ARBA00022741"/>
    </source>
</evidence>
<dbReference type="InterPro" id="IPR004529">
    <property type="entry name" value="Phe-tRNA-synth_IIc_asu"/>
</dbReference>
<dbReference type="GeneID" id="19319921"/>
<dbReference type="GO" id="GO:0009328">
    <property type="term" value="C:phenylalanine-tRNA ligase complex"/>
    <property type="evidence" value="ECO:0007669"/>
    <property type="project" value="TreeGrafter"/>
</dbReference>
<dbReference type="NCBIfam" id="NF003210">
    <property type="entry name" value="PRK04172.1"/>
    <property type="match status" value="1"/>
</dbReference>
<dbReference type="CDD" id="cd00496">
    <property type="entry name" value="PheRS_alpha_core"/>
    <property type="match status" value="1"/>
</dbReference>
<dbReference type="InterPro" id="IPR045864">
    <property type="entry name" value="aa-tRNA-synth_II/BPL/LPL"/>
</dbReference>
<gene>
    <name evidence="15" type="ORF">PFL1_05836</name>
</gene>
<protein>
    <recommendedName>
        <fullName evidence="3">phenylalanine--tRNA ligase</fullName>
        <ecNumber evidence="3">6.1.1.20</ecNumber>
    </recommendedName>
    <alternativeName>
        <fullName evidence="12">Phenylalanyl-tRNA synthetase alpha subunit</fullName>
    </alternativeName>
</protein>
<dbReference type="GO" id="GO:0046872">
    <property type="term" value="F:metal ion binding"/>
    <property type="evidence" value="ECO:0007669"/>
    <property type="project" value="UniProtKB-KW"/>
</dbReference>
<dbReference type="Gene3D" id="1.10.10.2330">
    <property type="match status" value="1"/>
</dbReference>
<keyword evidence="4" id="KW-0963">Cytoplasm</keyword>
<accession>A0A061H2Q2</accession>
<dbReference type="GO" id="GO:0005829">
    <property type="term" value="C:cytosol"/>
    <property type="evidence" value="ECO:0007669"/>
    <property type="project" value="TreeGrafter"/>
</dbReference>
<dbReference type="SUPFAM" id="SSF55681">
    <property type="entry name" value="Class II aaRS and biotin synthetases"/>
    <property type="match status" value="1"/>
</dbReference>
<dbReference type="PANTHER" id="PTHR11538:SF40">
    <property type="entry name" value="PHENYLALANINE--TRNA LIGASE ALPHA SUBUNIT"/>
    <property type="match status" value="1"/>
</dbReference>
<dbReference type="InterPro" id="IPR040725">
    <property type="entry name" value="PheRS_DBD3"/>
</dbReference>
<reference evidence="15 16" key="1">
    <citation type="journal article" date="2013" name="Plant Cell">
        <title>The transition from a phytopathogenic smut ancestor to an anamorphic biocontrol agent deciphered by comparative whole-genome analysis.</title>
        <authorList>
            <person name="Lefebvre F."/>
            <person name="Joly D.L."/>
            <person name="Labbe C."/>
            <person name="Teichmann B."/>
            <person name="Linning R."/>
            <person name="Belzile F."/>
            <person name="Bakkeren G."/>
            <person name="Belanger R.R."/>
        </authorList>
    </citation>
    <scope>NUCLEOTIDE SEQUENCE [LARGE SCALE GENOMIC DNA]</scope>
    <source>
        <strain evidence="15 16">PF-1</strain>
    </source>
</reference>
<evidence type="ECO:0000256" key="9">
    <source>
        <dbReference type="ARBA" id="ARBA00022842"/>
    </source>
</evidence>
<evidence type="ECO:0000256" key="3">
    <source>
        <dbReference type="ARBA" id="ARBA00012814"/>
    </source>
</evidence>
<evidence type="ECO:0000259" key="14">
    <source>
        <dbReference type="PROSITE" id="PS50862"/>
    </source>
</evidence>
<organism evidence="15 16">
    <name type="scientific">Pseudozyma flocculosa PF-1</name>
    <dbReference type="NCBI Taxonomy" id="1277687"/>
    <lineage>
        <taxon>Eukaryota</taxon>
        <taxon>Fungi</taxon>
        <taxon>Dikarya</taxon>
        <taxon>Basidiomycota</taxon>
        <taxon>Ustilaginomycotina</taxon>
        <taxon>Ustilaginomycetes</taxon>
        <taxon>Ustilaginales</taxon>
        <taxon>Ustilaginaceae</taxon>
        <taxon>Pseudozyma</taxon>
    </lineage>
</organism>
<name>A0A061H2Q2_9BASI</name>
<comment type="similarity">
    <text evidence="2">Belongs to the class-II aminoacyl-tRNA synthetase family. Phe-tRNA synthetase alpha subunit type 2 subfamily.</text>
</comment>
<keyword evidence="10" id="KW-0648">Protein biosynthesis</keyword>
<keyword evidence="7" id="KW-0547">Nucleotide-binding</keyword>
<evidence type="ECO:0000256" key="5">
    <source>
        <dbReference type="ARBA" id="ARBA00022598"/>
    </source>
</evidence>
<feature type="domain" description="Aminoacyl-transfer RNA synthetases class-II family profile" evidence="14">
    <location>
        <begin position="277"/>
        <end position="532"/>
    </location>
</feature>
<evidence type="ECO:0000256" key="2">
    <source>
        <dbReference type="ARBA" id="ARBA00006703"/>
    </source>
</evidence>
<evidence type="ECO:0000256" key="4">
    <source>
        <dbReference type="ARBA" id="ARBA00022490"/>
    </source>
</evidence>
<dbReference type="EMBL" id="KE361644">
    <property type="protein sequence ID" value="EPQ26514.1"/>
    <property type="molecule type" value="Genomic_DNA"/>
</dbReference>
<evidence type="ECO:0000256" key="11">
    <source>
        <dbReference type="ARBA" id="ARBA00023146"/>
    </source>
</evidence>
<evidence type="ECO:0000256" key="12">
    <source>
        <dbReference type="ARBA" id="ARBA00030612"/>
    </source>
</evidence>
<dbReference type="eggNOG" id="KOG2784">
    <property type="taxonomic scope" value="Eukaryota"/>
</dbReference>
<dbReference type="AlphaFoldDB" id="A0A061H2Q2"/>
<dbReference type="PANTHER" id="PTHR11538">
    <property type="entry name" value="PHENYLALANYL-TRNA SYNTHETASE"/>
    <property type="match status" value="1"/>
</dbReference>
<keyword evidence="9" id="KW-0460">Magnesium</keyword>